<dbReference type="AlphaFoldDB" id="A0A1I1ZIY1"/>
<accession>A0A1I1ZIY1</accession>
<protein>
    <submittedName>
        <fullName evidence="1">Uncharacterized protein</fullName>
    </submittedName>
</protein>
<dbReference type="OrthoDB" id="9817168at2"/>
<gene>
    <name evidence="1" type="ORF">SAMN05216167_112101</name>
</gene>
<organism evidence="1 2">
    <name type="scientific">Spirosoma endophyticum</name>
    <dbReference type="NCBI Taxonomy" id="662367"/>
    <lineage>
        <taxon>Bacteria</taxon>
        <taxon>Pseudomonadati</taxon>
        <taxon>Bacteroidota</taxon>
        <taxon>Cytophagia</taxon>
        <taxon>Cytophagales</taxon>
        <taxon>Cytophagaceae</taxon>
        <taxon>Spirosoma</taxon>
    </lineage>
</organism>
<name>A0A1I1ZIY1_9BACT</name>
<evidence type="ECO:0000313" key="2">
    <source>
        <dbReference type="Proteomes" id="UP000198598"/>
    </source>
</evidence>
<dbReference type="Proteomes" id="UP000198598">
    <property type="component" value="Unassembled WGS sequence"/>
</dbReference>
<sequence>MDFARMFHFHLGLPFRIDKFDQDKKSIKKEQVQLNAHSSSDYLPDQEEPLTLEPEPDLLAEPINVVTRPDLSSEPELLVPLSVWNFETVPSLPSDQVSTTDDVLTNSPDLHSSTWVTSAGIADFTTPHFLSRLALSDTDLLNSLPYELVSGCPHCMNQSLVERKTQNEEGKHYCSVCRKRVWLSPLPYYYESRTSSPQVAISRHRKYLTDRCSEKIDALRRQERLHVSPYLKGKAYFISIDSIDESAYTALSNKYEAYYADHVGLEPTTKLQIQLCSTGGYVFQAKRMISLINANQAITHVQASVLYSASFYIYFNLTCSKELDADAVGMFHLSRSCHYVLENGKILDHFTDPVEAGKLSFIEQIGLSQQELDRIKVGEDVYFNHQRLSELTHSAALARPRVKNKSR</sequence>
<proteinExistence type="predicted"/>
<dbReference type="EMBL" id="FOLQ01000012">
    <property type="protein sequence ID" value="SFE30290.1"/>
    <property type="molecule type" value="Genomic_DNA"/>
</dbReference>
<reference evidence="1 2" key="1">
    <citation type="submission" date="2016-10" db="EMBL/GenBank/DDBJ databases">
        <authorList>
            <person name="de Groot N.N."/>
        </authorList>
    </citation>
    <scope>NUCLEOTIDE SEQUENCE [LARGE SCALE GENOMIC DNA]</scope>
    <source>
        <strain evidence="1 2">DSM 26130</strain>
    </source>
</reference>
<dbReference type="STRING" id="662367.SAMN05216167_112101"/>
<evidence type="ECO:0000313" key="1">
    <source>
        <dbReference type="EMBL" id="SFE30290.1"/>
    </source>
</evidence>
<keyword evidence="2" id="KW-1185">Reference proteome</keyword>
<dbReference type="RefSeq" id="WP_143100744.1">
    <property type="nucleotide sequence ID" value="NZ_FOLQ01000012.1"/>
</dbReference>